<gene>
    <name evidence="2" type="ORF">BCR44DRAFT_1432438</name>
</gene>
<dbReference type="AlphaFoldDB" id="A0A1Y2HNY2"/>
<dbReference type="PRINTS" id="PR00081">
    <property type="entry name" value="GDHRDH"/>
</dbReference>
<dbReference type="Gene3D" id="3.40.50.720">
    <property type="entry name" value="NAD(P)-binding Rossmann-like Domain"/>
    <property type="match status" value="2"/>
</dbReference>
<comment type="caution">
    <text evidence="2">The sequence shown here is derived from an EMBL/GenBank/DDBJ whole genome shotgun (WGS) entry which is preliminary data.</text>
</comment>
<evidence type="ECO:0000313" key="2">
    <source>
        <dbReference type="EMBL" id="ORZ36308.1"/>
    </source>
</evidence>
<sequence>LLSRPNPTLTGRNFVITGANTGIGWITAREIAKHGGNVILACRSQEKAEAAIAKIQSELAAISASGIGSLEFLPLDLQSLESFWHQSYGPFVFTMLLLPLIPKGADAKSRIINLSSLAHTMPYSTGLLELDQIMVWPQGEGSTSNLLFTKYLARHLPSSIQCFAVHPGYVDTELGRNLSSSYGSVVGTVAKGLAAVVAKSPESGAVTTLEGIKWAPSGTYFVPQGKVGTPSKFAMDERLADKLWDMSLEITKRVLGDKVVEEIKANLAA</sequence>
<dbReference type="InterPro" id="IPR002347">
    <property type="entry name" value="SDR_fam"/>
</dbReference>
<dbReference type="Proteomes" id="UP000193411">
    <property type="component" value="Unassembled WGS sequence"/>
</dbReference>
<proteinExistence type="predicted"/>
<dbReference type="EMBL" id="MCFL01000017">
    <property type="protein sequence ID" value="ORZ36308.1"/>
    <property type="molecule type" value="Genomic_DNA"/>
</dbReference>
<name>A0A1Y2HNY2_9FUNG</name>
<feature type="non-terminal residue" evidence="2">
    <location>
        <position position="1"/>
    </location>
</feature>
<dbReference type="SUPFAM" id="SSF51735">
    <property type="entry name" value="NAD(P)-binding Rossmann-fold domains"/>
    <property type="match status" value="1"/>
</dbReference>
<dbReference type="PANTHER" id="PTHR43157:SF31">
    <property type="entry name" value="PHOSPHATIDYLINOSITOL-GLYCAN BIOSYNTHESIS CLASS F PROTEIN"/>
    <property type="match status" value="1"/>
</dbReference>
<dbReference type="InterPro" id="IPR036291">
    <property type="entry name" value="NAD(P)-bd_dom_sf"/>
</dbReference>
<dbReference type="OrthoDB" id="191139at2759"/>
<evidence type="ECO:0000256" key="1">
    <source>
        <dbReference type="ARBA" id="ARBA00023002"/>
    </source>
</evidence>
<dbReference type="STRING" id="765915.A0A1Y2HNY2"/>
<protein>
    <recommendedName>
        <fullName evidence="4">NAD(P)-binding protein</fullName>
    </recommendedName>
</protein>
<dbReference type="GO" id="GO:0016491">
    <property type="term" value="F:oxidoreductase activity"/>
    <property type="evidence" value="ECO:0007669"/>
    <property type="project" value="UniProtKB-KW"/>
</dbReference>
<accession>A0A1Y2HNY2</accession>
<reference evidence="2 3" key="1">
    <citation type="submission" date="2016-07" db="EMBL/GenBank/DDBJ databases">
        <title>Pervasive Adenine N6-methylation of Active Genes in Fungi.</title>
        <authorList>
            <consortium name="DOE Joint Genome Institute"/>
            <person name="Mondo S.J."/>
            <person name="Dannebaum R.O."/>
            <person name="Kuo R.C."/>
            <person name="Labutti K."/>
            <person name="Haridas S."/>
            <person name="Kuo A."/>
            <person name="Salamov A."/>
            <person name="Ahrendt S.R."/>
            <person name="Lipzen A."/>
            <person name="Sullivan W."/>
            <person name="Andreopoulos W.B."/>
            <person name="Clum A."/>
            <person name="Lindquist E."/>
            <person name="Daum C."/>
            <person name="Ramamoorthy G.K."/>
            <person name="Gryganskyi A."/>
            <person name="Culley D."/>
            <person name="Magnuson J.K."/>
            <person name="James T.Y."/>
            <person name="O'Malley M.A."/>
            <person name="Stajich J.E."/>
            <person name="Spatafora J.W."/>
            <person name="Visel A."/>
            <person name="Grigoriev I.V."/>
        </authorList>
    </citation>
    <scope>NUCLEOTIDE SEQUENCE [LARGE SCALE GENOMIC DNA]</scope>
    <source>
        <strain evidence="2 3">PL171</strain>
    </source>
</reference>
<keyword evidence="3" id="KW-1185">Reference proteome</keyword>
<organism evidence="2 3">
    <name type="scientific">Catenaria anguillulae PL171</name>
    <dbReference type="NCBI Taxonomy" id="765915"/>
    <lineage>
        <taxon>Eukaryota</taxon>
        <taxon>Fungi</taxon>
        <taxon>Fungi incertae sedis</taxon>
        <taxon>Blastocladiomycota</taxon>
        <taxon>Blastocladiomycetes</taxon>
        <taxon>Blastocladiales</taxon>
        <taxon>Catenariaceae</taxon>
        <taxon>Catenaria</taxon>
    </lineage>
</organism>
<dbReference type="PANTHER" id="PTHR43157">
    <property type="entry name" value="PHOSPHATIDYLINOSITOL-GLYCAN BIOSYNTHESIS CLASS F PROTEIN-RELATED"/>
    <property type="match status" value="1"/>
</dbReference>
<evidence type="ECO:0000313" key="3">
    <source>
        <dbReference type="Proteomes" id="UP000193411"/>
    </source>
</evidence>
<keyword evidence="1" id="KW-0560">Oxidoreductase</keyword>
<dbReference type="Pfam" id="PF00106">
    <property type="entry name" value="adh_short"/>
    <property type="match status" value="1"/>
</dbReference>
<evidence type="ECO:0008006" key="4">
    <source>
        <dbReference type="Google" id="ProtNLM"/>
    </source>
</evidence>